<keyword evidence="1" id="KW-0472">Membrane</keyword>
<dbReference type="RefSeq" id="WP_344835253.1">
    <property type="nucleotide sequence ID" value="NZ_BAAAUV010000020.1"/>
</dbReference>
<feature type="transmembrane region" description="Helical" evidence="1">
    <location>
        <begin position="12"/>
        <end position="34"/>
    </location>
</feature>
<protein>
    <submittedName>
        <fullName evidence="2">Uncharacterized protein</fullName>
    </submittedName>
</protein>
<dbReference type="Proteomes" id="UP001501237">
    <property type="component" value="Unassembled WGS sequence"/>
</dbReference>
<feature type="transmembrane region" description="Helical" evidence="1">
    <location>
        <begin position="140"/>
        <end position="160"/>
    </location>
</feature>
<accession>A0ABP6QII5</accession>
<evidence type="ECO:0000256" key="1">
    <source>
        <dbReference type="SAM" id="Phobius"/>
    </source>
</evidence>
<comment type="caution">
    <text evidence="2">The sequence shown here is derived from an EMBL/GenBank/DDBJ whole genome shotgun (WGS) entry which is preliminary data.</text>
</comment>
<feature type="transmembrane region" description="Helical" evidence="1">
    <location>
        <begin position="71"/>
        <end position="98"/>
    </location>
</feature>
<sequence>MGEHKIWSTIRLLTSLVAGSAALGYLLIALRGIIDIPFELAPAAARQSVVGPTADTVPPASGGHGPGFPSLAVPLTIAAVLLAGLLLAIGCVAGLRAFRSQRRWARGQRFTLAGGVAGALVIWAGPAVSGNGWAEIFENWHLPVAYAVTLAVLITVTALFGPRDRDADGVEDSGKLMTAS</sequence>
<gene>
    <name evidence="2" type="ORF">GCM10010468_61050</name>
</gene>
<keyword evidence="1" id="KW-0812">Transmembrane</keyword>
<keyword evidence="1" id="KW-1133">Transmembrane helix</keyword>
<name>A0ABP6QII5_9ACTN</name>
<keyword evidence="3" id="KW-1185">Reference proteome</keyword>
<dbReference type="EMBL" id="BAAAUV010000020">
    <property type="protein sequence ID" value="GAA3230528.1"/>
    <property type="molecule type" value="Genomic_DNA"/>
</dbReference>
<reference evidence="3" key="1">
    <citation type="journal article" date="2019" name="Int. J. Syst. Evol. Microbiol.">
        <title>The Global Catalogue of Microorganisms (GCM) 10K type strain sequencing project: providing services to taxonomists for standard genome sequencing and annotation.</title>
        <authorList>
            <consortium name="The Broad Institute Genomics Platform"/>
            <consortium name="The Broad Institute Genome Sequencing Center for Infectious Disease"/>
            <person name="Wu L."/>
            <person name="Ma J."/>
        </authorList>
    </citation>
    <scope>NUCLEOTIDE SEQUENCE [LARGE SCALE GENOMIC DNA]</scope>
    <source>
        <strain evidence="3">JCM 9377</strain>
    </source>
</reference>
<organism evidence="2 3">
    <name type="scientific">Actinocorallia longicatena</name>
    <dbReference type="NCBI Taxonomy" id="111803"/>
    <lineage>
        <taxon>Bacteria</taxon>
        <taxon>Bacillati</taxon>
        <taxon>Actinomycetota</taxon>
        <taxon>Actinomycetes</taxon>
        <taxon>Streptosporangiales</taxon>
        <taxon>Thermomonosporaceae</taxon>
        <taxon>Actinocorallia</taxon>
    </lineage>
</organism>
<evidence type="ECO:0000313" key="2">
    <source>
        <dbReference type="EMBL" id="GAA3230528.1"/>
    </source>
</evidence>
<proteinExistence type="predicted"/>
<feature type="transmembrane region" description="Helical" evidence="1">
    <location>
        <begin position="110"/>
        <end position="128"/>
    </location>
</feature>
<evidence type="ECO:0000313" key="3">
    <source>
        <dbReference type="Proteomes" id="UP001501237"/>
    </source>
</evidence>